<evidence type="ECO:0000313" key="2">
    <source>
        <dbReference type="Proteomes" id="UP001162992"/>
    </source>
</evidence>
<gene>
    <name evidence="1" type="ORF">O6H91_05G015000</name>
</gene>
<keyword evidence="2" id="KW-1185">Reference proteome</keyword>
<organism evidence="1 2">
    <name type="scientific">Diphasiastrum complanatum</name>
    <name type="common">Issler's clubmoss</name>
    <name type="synonym">Lycopodium complanatum</name>
    <dbReference type="NCBI Taxonomy" id="34168"/>
    <lineage>
        <taxon>Eukaryota</taxon>
        <taxon>Viridiplantae</taxon>
        <taxon>Streptophyta</taxon>
        <taxon>Embryophyta</taxon>
        <taxon>Tracheophyta</taxon>
        <taxon>Lycopodiopsida</taxon>
        <taxon>Lycopodiales</taxon>
        <taxon>Lycopodiaceae</taxon>
        <taxon>Lycopodioideae</taxon>
        <taxon>Diphasiastrum</taxon>
    </lineage>
</organism>
<comment type="caution">
    <text evidence="1">The sequence shown here is derived from an EMBL/GenBank/DDBJ whole genome shotgun (WGS) entry which is preliminary data.</text>
</comment>
<reference evidence="2" key="1">
    <citation type="journal article" date="2024" name="Proc. Natl. Acad. Sci. U.S.A.">
        <title>Extraordinary preservation of gene collinearity over three hundred million years revealed in homosporous lycophytes.</title>
        <authorList>
            <person name="Li C."/>
            <person name="Wickell D."/>
            <person name="Kuo L.Y."/>
            <person name="Chen X."/>
            <person name="Nie B."/>
            <person name="Liao X."/>
            <person name="Peng D."/>
            <person name="Ji J."/>
            <person name="Jenkins J."/>
            <person name="Williams M."/>
            <person name="Shu S."/>
            <person name="Plott C."/>
            <person name="Barry K."/>
            <person name="Rajasekar S."/>
            <person name="Grimwood J."/>
            <person name="Han X."/>
            <person name="Sun S."/>
            <person name="Hou Z."/>
            <person name="He W."/>
            <person name="Dai G."/>
            <person name="Sun C."/>
            <person name="Schmutz J."/>
            <person name="Leebens-Mack J.H."/>
            <person name="Li F.W."/>
            <person name="Wang L."/>
        </authorList>
    </citation>
    <scope>NUCLEOTIDE SEQUENCE [LARGE SCALE GENOMIC DNA]</scope>
    <source>
        <strain evidence="2">cv. PW_Plant_1</strain>
    </source>
</reference>
<sequence>MPRGSKKFQRFMRNIKALQNLLSKRDSTVGSDWLESRSEWLESRSSSSWTLRGEDNAEFCDCEVDTVPADVPHGFLAVYVGNEKKRFVIHAQYLSHPLFKVLLDKSAEEFGFDQKGGLHLPCEVAVFENLMMLLNQHDLSTERLLLNQHDLSTKLLQLHLLILNSSAASLLS</sequence>
<protein>
    <submittedName>
        <fullName evidence="1">Uncharacterized protein</fullName>
    </submittedName>
</protein>
<accession>A0ACC2DKZ3</accession>
<proteinExistence type="predicted"/>
<dbReference type="EMBL" id="CM055096">
    <property type="protein sequence ID" value="KAJ7554905.1"/>
    <property type="molecule type" value="Genomic_DNA"/>
</dbReference>
<dbReference type="Proteomes" id="UP001162992">
    <property type="component" value="Chromosome 5"/>
</dbReference>
<evidence type="ECO:0000313" key="1">
    <source>
        <dbReference type="EMBL" id="KAJ7554905.1"/>
    </source>
</evidence>
<name>A0ACC2DKZ3_DIPCM</name>